<dbReference type="InterPro" id="IPR026881">
    <property type="entry name" value="WYL_dom"/>
</dbReference>
<feature type="domain" description="WCX" evidence="2">
    <location>
        <begin position="254"/>
        <end position="330"/>
    </location>
</feature>
<dbReference type="AlphaFoldDB" id="A0A0W8FTE7"/>
<comment type="caution">
    <text evidence="3">The sequence shown here is derived from an EMBL/GenBank/DDBJ whole genome shotgun (WGS) entry which is preliminary data.</text>
</comment>
<protein>
    <submittedName>
        <fullName evidence="3">Transcriptional regulator-like protein</fullName>
    </submittedName>
</protein>
<dbReference type="Gene3D" id="1.10.10.10">
    <property type="entry name" value="Winged helix-like DNA-binding domain superfamily/Winged helix DNA-binding domain"/>
    <property type="match status" value="1"/>
</dbReference>
<accession>A0A0W8FTE7</accession>
<sequence>MPEKFDLYKSYGEKLIGLFARLLFSGESHSLTDLARMLDCSKQTVLRLIDNIRKAYGINIEETKQGNRSYYRIRKSTVSLQNIPLTEAELQSLQLCKAFTRHLVGKKLYEEATQAILKSKTSLAAGHQVGECHFTAFRPGTIDYTPQHQIIHTLIDAMEKQQVCKLTYQSVNAPKPKKYYIKPIKLFSYHDAIYLHAQKAKEPGKPYTAPKYDPLLAVHRMKAVELTNVKFQPDKFDFEKAFNQQFGIIKEKAFDVEVVFTGWAAAYVSERVWSPHQEIIPKGKNKIILKFTSSSEPELISWLLSFGEEAKLIQPEWLVKKLKSTIGEMAACYT</sequence>
<dbReference type="InterPro" id="IPR057727">
    <property type="entry name" value="WCX_dom"/>
</dbReference>
<evidence type="ECO:0000259" key="2">
    <source>
        <dbReference type="Pfam" id="PF25583"/>
    </source>
</evidence>
<organism evidence="3">
    <name type="scientific">hydrocarbon metagenome</name>
    <dbReference type="NCBI Taxonomy" id="938273"/>
    <lineage>
        <taxon>unclassified sequences</taxon>
        <taxon>metagenomes</taxon>
        <taxon>ecological metagenomes</taxon>
    </lineage>
</organism>
<dbReference type="InterPro" id="IPR036388">
    <property type="entry name" value="WH-like_DNA-bd_sf"/>
</dbReference>
<dbReference type="PANTHER" id="PTHR34580">
    <property type="match status" value="1"/>
</dbReference>
<reference evidence="3" key="1">
    <citation type="journal article" date="2015" name="Proc. Natl. Acad. Sci. U.S.A.">
        <title>Networks of energetic and metabolic interactions define dynamics in microbial communities.</title>
        <authorList>
            <person name="Embree M."/>
            <person name="Liu J.K."/>
            <person name="Al-Bassam M.M."/>
            <person name="Zengler K."/>
        </authorList>
    </citation>
    <scope>NUCLEOTIDE SEQUENCE</scope>
</reference>
<proteinExistence type="predicted"/>
<name>A0A0W8FTE7_9ZZZZ</name>
<dbReference type="Pfam" id="PF13280">
    <property type="entry name" value="WYL"/>
    <property type="match status" value="1"/>
</dbReference>
<dbReference type="PANTHER" id="PTHR34580:SF1">
    <property type="entry name" value="PROTEIN PAFC"/>
    <property type="match status" value="1"/>
</dbReference>
<dbReference type="EMBL" id="LNQE01000864">
    <property type="protein sequence ID" value="KUG24068.1"/>
    <property type="molecule type" value="Genomic_DNA"/>
</dbReference>
<dbReference type="PROSITE" id="PS52050">
    <property type="entry name" value="WYL"/>
    <property type="match status" value="1"/>
</dbReference>
<evidence type="ECO:0000313" key="3">
    <source>
        <dbReference type="EMBL" id="KUG24068.1"/>
    </source>
</evidence>
<dbReference type="Pfam" id="PF25583">
    <property type="entry name" value="WCX"/>
    <property type="match status" value="1"/>
</dbReference>
<gene>
    <name evidence="3" type="ORF">ASZ90_006119</name>
</gene>
<evidence type="ECO:0000259" key="1">
    <source>
        <dbReference type="Pfam" id="PF13280"/>
    </source>
</evidence>
<dbReference type="InterPro" id="IPR051534">
    <property type="entry name" value="CBASS_pafABC_assoc_protein"/>
</dbReference>
<feature type="domain" description="WYL" evidence="1">
    <location>
        <begin position="150"/>
        <end position="199"/>
    </location>
</feature>